<name>C6Y3J0_PEDHD</name>
<organism evidence="2 3">
    <name type="scientific">Pedobacter heparinus (strain ATCC 13125 / DSM 2366 / CIP 104194 / JCM 7457 / NBRC 12017 / NCIMB 9290 / NRRL B-14731 / HIM 762-3)</name>
    <dbReference type="NCBI Taxonomy" id="485917"/>
    <lineage>
        <taxon>Bacteria</taxon>
        <taxon>Pseudomonadati</taxon>
        <taxon>Bacteroidota</taxon>
        <taxon>Sphingobacteriia</taxon>
        <taxon>Sphingobacteriales</taxon>
        <taxon>Sphingobacteriaceae</taxon>
        <taxon>Pedobacter</taxon>
    </lineage>
</organism>
<gene>
    <name evidence="2" type="ordered locus">Phep_1049</name>
</gene>
<keyword evidence="3" id="KW-1185">Reference proteome</keyword>
<evidence type="ECO:0000256" key="1">
    <source>
        <dbReference type="SAM" id="SignalP"/>
    </source>
</evidence>
<dbReference type="HOGENOM" id="CLU_006833_0_0_10"/>
<dbReference type="EMBL" id="CP001681">
    <property type="protein sequence ID" value="ACU03269.1"/>
    <property type="molecule type" value="Genomic_DNA"/>
</dbReference>
<accession>C6Y3J0</accession>
<dbReference type="Proteomes" id="UP000000852">
    <property type="component" value="Chromosome"/>
</dbReference>
<dbReference type="eggNOG" id="COG3209">
    <property type="taxonomic scope" value="Bacteria"/>
</dbReference>
<feature type="chain" id="PRO_5002973636" evidence="1">
    <location>
        <begin position="21"/>
        <end position="1084"/>
    </location>
</feature>
<dbReference type="KEGG" id="phe:Phep_1049"/>
<feature type="signal peptide" evidence="1">
    <location>
        <begin position="1"/>
        <end position="20"/>
    </location>
</feature>
<proteinExistence type="predicted"/>
<dbReference type="RefSeq" id="WP_012781213.1">
    <property type="nucleotide sequence ID" value="NC_013061.1"/>
</dbReference>
<evidence type="ECO:0000313" key="3">
    <source>
        <dbReference type="Proteomes" id="UP000000852"/>
    </source>
</evidence>
<dbReference type="OrthoDB" id="903892at2"/>
<evidence type="ECO:0000313" key="2">
    <source>
        <dbReference type="EMBL" id="ACU03269.1"/>
    </source>
</evidence>
<dbReference type="STRING" id="485917.Phep_1049"/>
<sequence>MKKHYCILLFIFSCLSVVKAQTNYNKLPVYIPPAPDAAALSKYGNLDVGLQTGSLNFKVPLLTLEGNQWAMPIDIQYFTSGVKVDQIASRVGMGWALSAGGVVTRSVNHNPDELSTRSTLPSDWNSFGQNFLTYLENVAVSNSMDTEPDEFSYNFNGYSGKFILDANKNPISIPHSNLKISFIFNSTTSSSVVIKTPDGSVYYFEDTEYTSATSVSGGVNQPIGASVPTSWYLTKVVLPNKETVNFTYQGIAYDYVAGISQTLTRSFDIENQNPCPNLQCDIVDHENTSLSLLYINGKMLSKIKFRSMEVKFDYITRLDLPSANNGDKLLEKITLKNNNQVLKSFQFDYQYGISSSTYESWNGNETSLKYRPYLTFLKQKGKNGEEEGKHTFTYEDINAMPPRLSFSQDVLGHFNGKLNSSLIPKPVSTIDQQMFLRATADRDPDWGSSVKGALIKIEYPTGGTDRIFYSLNDYFTTKTVQQRESLNLSVPRTNTIYPIVKTSPNFTTTNSQTVTLAAHMWIEMGPDGSSSYDPDQDLMIVEVLRSSDGQLVFSKTLKAGQDVSENLTGIALTTSYFYRITCLVPNLRCTSVISYDGVPLEVTTNVQVPGLRVSSLISKSSAAEPELVKSFYYAKLSDLSKSSGNVGYAPLLFQDVTSYNSGFCAAESSMLAYFPCRNMVAYSNSLVNQYPYSQNYMYYSNVIEALGSNLENGGTSHEYIVERDSRSMPVIGNNVTLGVKLSNNGFSNGLEKEQIIFKKKDSTFVNLKRTVNHYHESVRSITDAYVINKTYDYPTHSNPPAYREFEGFNIHKYRFYSAWVYKDTSTVYDYNENGGYVKSKTVYEYGNPLHTQQTRVSTTGSDQKTIEIKYKYPHEKVSLGEDPGGVYQAMVNDHLIQPVVEEQRLKDAVQTDFTRINYTQPFTHLFYPDSVQVQSVAGSPVESRIRYHKYDDAGNALSVSQEKGSKICYVWGYGRSKPIAEIKNADYATVEAVLGGLGAINTFCGSYTKTDTEVRNFLAVLRTDSRLKDAQVASFTYDLFMGTTSATDAKGMTTYYEYDSFQRLKYIKDQDGNIVKSYDYHYKP</sequence>
<keyword evidence="1" id="KW-0732">Signal</keyword>
<protein>
    <submittedName>
        <fullName evidence="2">YD repeat protein</fullName>
    </submittedName>
</protein>
<dbReference type="AlphaFoldDB" id="C6Y3J0"/>
<reference evidence="2 3" key="1">
    <citation type="journal article" date="2009" name="Stand. Genomic Sci.">
        <title>Complete genome sequence of Pedobacter heparinus type strain (HIM 762-3).</title>
        <authorList>
            <person name="Han C."/>
            <person name="Spring S."/>
            <person name="Lapidus A."/>
            <person name="Del Rio T.G."/>
            <person name="Tice H."/>
            <person name="Copeland A."/>
            <person name="Cheng J.F."/>
            <person name="Lucas S."/>
            <person name="Chen F."/>
            <person name="Nolan M."/>
            <person name="Bruce D."/>
            <person name="Goodwin L."/>
            <person name="Pitluck S."/>
            <person name="Ivanova N."/>
            <person name="Mavromatis K."/>
            <person name="Mikhailova N."/>
            <person name="Pati A."/>
            <person name="Chen A."/>
            <person name="Palaniappan K."/>
            <person name="Land M."/>
            <person name="Hauser L."/>
            <person name="Chang Y.J."/>
            <person name="Jeffries C.C."/>
            <person name="Saunders E."/>
            <person name="Chertkov O."/>
            <person name="Brettin T."/>
            <person name="Goker M."/>
            <person name="Rohde M."/>
            <person name="Bristow J."/>
            <person name="Eisen J.A."/>
            <person name="Markowitz V."/>
            <person name="Hugenholtz P."/>
            <person name="Kyrpides N.C."/>
            <person name="Klenk H.P."/>
            <person name="Detter J.C."/>
        </authorList>
    </citation>
    <scope>NUCLEOTIDE SEQUENCE [LARGE SCALE GENOMIC DNA]</scope>
    <source>
        <strain evidence="3">ATCC 13125 / DSM 2366 / CIP 104194 / JCM 7457 / NBRC 12017 / NCIMB 9290 / NRRL B-14731 / HIM 762-3</strain>
    </source>
</reference>